<protein>
    <submittedName>
        <fullName evidence="1">Uncharacterized protein</fullName>
    </submittedName>
</protein>
<evidence type="ECO:0000313" key="2">
    <source>
        <dbReference type="Proteomes" id="UP001216674"/>
    </source>
</evidence>
<organism evidence="1 2">
    <name type="scientific">Cupriavidus basilensis</name>
    <dbReference type="NCBI Taxonomy" id="68895"/>
    <lineage>
        <taxon>Bacteria</taxon>
        <taxon>Pseudomonadati</taxon>
        <taxon>Pseudomonadota</taxon>
        <taxon>Betaproteobacteria</taxon>
        <taxon>Burkholderiales</taxon>
        <taxon>Burkholderiaceae</taxon>
        <taxon>Cupriavidus</taxon>
    </lineage>
</organism>
<reference evidence="1 2" key="1">
    <citation type="submission" date="2023-03" db="EMBL/GenBank/DDBJ databases">
        <title>Draft assemblies of triclosan tolerant bacteria isolated from returned activated sludge.</title>
        <authorList>
            <person name="Van Hamelsveld S."/>
        </authorList>
    </citation>
    <scope>NUCLEOTIDE SEQUENCE [LARGE SCALE GENOMIC DNA]</scope>
    <source>
        <strain evidence="1 2">GW210010_S58</strain>
    </source>
</reference>
<dbReference type="RefSeq" id="WP_276267426.1">
    <property type="nucleotide sequence ID" value="NZ_JARJLM010000484.1"/>
</dbReference>
<accession>A0ABT6AWY5</accession>
<name>A0ABT6AWY5_9BURK</name>
<sequence length="86" mass="9100">MSKLIVGTTEVDEVRHLAHLSQDQLKALIAKAVAEAAGVDLSAPGVSVKSCYLSYNTGSINATEYYAKCEIVVDRCPQASPEEAAC</sequence>
<proteinExistence type="predicted"/>
<keyword evidence="2" id="KW-1185">Reference proteome</keyword>
<dbReference type="Proteomes" id="UP001216674">
    <property type="component" value="Unassembled WGS sequence"/>
</dbReference>
<gene>
    <name evidence="1" type="ORF">P3W85_29895</name>
</gene>
<dbReference type="EMBL" id="JARJLM010000484">
    <property type="protein sequence ID" value="MDF3837136.1"/>
    <property type="molecule type" value="Genomic_DNA"/>
</dbReference>
<evidence type="ECO:0000313" key="1">
    <source>
        <dbReference type="EMBL" id="MDF3837136.1"/>
    </source>
</evidence>
<comment type="caution">
    <text evidence="1">The sequence shown here is derived from an EMBL/GenBank/DDBJ whole genome shotgun (WGS) entry which is preliminary data.</text>
</comment>